<dbReference type="SUPFAM" id="SSF57850">
    <property type="entry name" value="RING/U-box"/>
    <property type="match status" value="1"/>
</dbReference>
<protein>
    <recommendedName>
        <fullName evidence="6">Nitric oxide synthase-interacting protein zinc-finger domain-containing protein</fullName>
    </recommendedName>
</protein>
<dbReference type="InterPro" id="IPR031790">
    <property type="entry name" value="Znf-NOSIP"/>
</dbReference>
<comment type="subcellular location">
    <subcellularLocation>
        <location evidence="1 4">Nucleus</location>
    </subcellularLocation>
</comment>
<proteinExistence type="inferred from homology"/>
<evidence type="ECO:0000256" key="1">
    <source>
        <dbReference type="ARBA" id="ARBA00004123"/>
    </source>
</evidence>
<dbReference type="OrthoDB" id="116827at2759"/>
<evidence type="ECO:0000256" key="3">
    <source>
        <dbReference type="ARBA" id="ARBA00023242"/>
    </source>
</evidence>
<evidence type="ECO:0000256" key="4">
    <source>
        <dbReference type="PIRNR" id="PIRNR023577"/>
    </source>
</evidence>
<name>A0A0J9SDZ5_PLAVI</name>
<evidence type="ECO:0000256" key="5">
    <source>
        <dbReference type="SAM" id="Coils"/>
    </source>
</evidence>
<feature type="domain" description="Nitric oxide synthase-interacting protein zinc-finger" evidence="6">
    <location>
        <begin position="4"/>
        <end position="75"/>
    </location>
</feature>
<feature type="coiled-coil region" evidence="5">
    <location>
        <begin position="75"/>
        <end position="102"/>
    </location>
</feature>
<dbReference type="Pfam" id="PF15906">
    <property type="entry name" value="zf-NOSIP"/>
    <property type="match status" value="1"/>
</dbReference>
<dbReference type="InterPro" id="IPR016818">
    <property type="entry name" value="NOSIP"/>
</dbReference>
<keyword evidence="3 4" id="KW-0539">Nucleus</keyword>
<dbReference type="GO" id="GO:0005634">
    <property type="term" value="C:nucleus"/>
    <property type="evidence" value="ECO:0007669"/>
    <property type="project" value="UniProtKB-SubCell"/>
</dbReference>
<gene>
    <name evidence="7" type="ORF">PVIIG_01972</name>
</gene>
<dbReference type="GO" id="GO:0061630">
    <property type="term" value="F:ubiquitin protein ligase activity"/>
    <property type="evidence" value="ECO:0007669"/>
    <property type="project" value="InterPro"/>
</dbReference>
<organism evidence="7 8">
    <name type="scientific">Plasmodium vivax India VII</name>
    <dbReference type="NCBI Taxonomy" id="1077284"/>
    <lineage>
        <taxon>Eukaryota</taxon>
        <taxon>Sar</taxon>
        <taxon>Alveolata</taxon>
        <taxon>Apicomplexa</taxon>
        <taxon>Aconoidasida</taxon>
        <taxon>Haemosporida</taxon>
        <taxon>Plasmodiidae</taxon>
        <taxon>Plasmodium</taxon>
        <taxon>Plasmodium (Plasmodium)</taxon>
    </lineage>
</organism>
<evidence type="ECO:0000313" key="7">
    <source>
        <dbReference type="EMBL" id="KMZ80192.1"/>
    </source>
</evidence>
<evidence type="ECO:0000256" key="2">
    <source>
        <dbReference type="ARBA" id="ARBA00008126"/>
    </source>
</evidence>
<dbReference type="PIRSF" id="PIRSF023577">
    <property type="entry name" value="ENOS_interacting"/>
    <property type="match status" value="1"/>
</dbReference>
<accession>A0A0J9SDZ5</accession>
<dbReference type="AlphaFoldDB" id="A0A0J9SDZ5"/>
<sequence>MTRHSKNNTANPIFTYHERKKVSDVGTLKERLGKDSMRRFEQCWICLRNAETPVSTPYGHIFCKICIVNHFLTQKKTYAKRKKEYDEQVKELKRRKDEEASYQVEREKRKFMQELEKIDNSEHVQVILNSLEGKEEQKNLLDISNNFWLASNSKVKKDLSKKKLTRPSKILSCPVSGKELKMGDLIAINPEVSQGGDVPGGEESWICSYSKKNIHHQRAVLIKKTGQIIIKSIFEKFIYGKNALEVTVGDGDFIDLQPGGTAFCSHSNVEKTMYRESLL</sequence>
<dbReference type="Proteomes" id="UP000053562">
    <property type="component" value="Unassembled WGS sequence"/>
</dbReference>
<dbReference type="EMBL" id="KQ234304">
    <property type="protein sequence ID" value="KMZ80192.1"/>
    <property type="molecule type" value="Genomic_DNA"/>
</dbReference>
<comment type="similarity">
    <text evidence="2 4">Belongs to the NOSIP family.</text>
</comment>
<dbReference type="Gene3D" id="3.30.40.10">
    <property type="entry name" value="Zinc/RING finger domain, C3HC4 (zinc finger)"/>
    <property type="match status" value="1"/>
</dbReference>
<reference evidence="7 8" key="1">
    <citation type="submission" date="2011-08" db="EMBL/GenBank/DDBJ databases">
        <title>The Genome Sequence of Plasmodium vivax India VII.</title>
        <authorList>
            <consortium name="The Broad Institute Genome Sequencing Platform"/>
            <consortium name="The Broad Institute Genome Sequencing Center for Infectious Disease"/>
            <person name="Neafsey D."/>
            <person name="Carlton J."/>
            <person name="Barnwell J."/>
            <person name="Collins W."/>
            <person name="Escalante A."/>
            <person name="Mullikin J."/>
            <person name="Saul A."/>
            <person name="Guigo R."/>
            <person name="Camara F."/>
            <person name="Young S.K."/>
            <person name="Zeng Q."/>
            <person name="Gargeya S."/>
            <person name="Fitzgerald M."/>
            <person name="Haas B."/>
            <person name="Abouelleil A."/>
            <person name="Alvarado L."/>
            <person name="Arachchi H.M."/>
            <person name="Berlin A."/>
            <person name="Brown A."/>
            <person name="Chapman S.B."/>
            <person name="Chen Z."/>
            <person name="Dunbar C."/>
            <person name="Freedman E."/>
            <person name="Gearin G."/>
            <person name="Gellesch M."/>
            <person name="Goldberg J."/>
            <person name="Griggs A."/>
            <person name="Gujja S."/>
            <person name="Heiman D."/>
            <person name="Howarth C."/>
            <person name="Larson L."/>
            <person name="Lui A."/>
            <person name="MacDonald P.J.P."/>
            <person name="Montmayeur A."/>
            <person name="Murphy C."/>
            <person name="Neiman D."/>
            <person name="Pearson M."/>
            <person name="Priest M."/>
            <person name="Roberts A."/>
            <person name="Saif S."/>
            <person name="Shea T."/>
            <person name="Shenoy N."/>
            <person name="Sisk P."/>
            <person name="Stolte C."/>
            <person name="Sykes S."/>
            <person name="Wortman J."/>
            <person name="Nusbaum C."/>
            <person name="Birren B."/>
        </authorList>
    </citation>
    <scope>NUCLEOTIDE SEQUENCE [LARGE SCALE GENOMIC DNA]</scope>
    <source>
        <strain evidence="7 8">India VII</strain>
    </source>
</reference>
<dbReference type="PANTHER" id="PTHR13063:SF10">
    <property type="entry name" value="NITRIC OXIDE SYNTHASE-INTERACTING PROTEIN"/>
    <property type="match status" value="1"/>
</dbReference>
<evidence type="ECO:0000313" key="8">
    <source>
        <dbReference type="Proteomes" id="UP000053562"/>
    </source>
</evidence>
<dbReference type="PANTHER" id="PTHR13063">
    <property type="entry name" value="ENOS INTERACTING PROTEIN"/>
    <property type="match status" value="1"/>
</dbReference>
<evidence type="ECO:0000259" key="6">
    <source>
        <dbReference type="Pfam" id="PF15906"/>
    </source>
</evidence>
<dbReference type="InterPro" id="IPR013083">
    <property type="entry name" value="Znf_RING/FYVE/PHD"/>
</dbReference>
<keyword evidence="5" id="KW-0175">Coiled coil</keyword>